<dbReference type="AlphaFoldDB" id="A0A8J3CDT6"/>
<evidence type="ECO:0000256" key="1">
    <source>
        <dbReference type="SAM" id="MobiDB-lite"/>
    </source>
</evidence>
<dbReference type="SMART" id="SM00943">
    <property type="entry name" value="Prim-Pol"/>
    <property type="match status" value="1"/>
</dbReference>
<dbReference type="EMBL" id="BMMK01000045">
    <property type="protein sequence ID" value="GGM79863.1"/>
    <property type="molecule type" value="Genomic_DNA"/>
</dbReference>
<protein>
    <recommendedName>
        <fullName evidence="2">DNA primase/polymerase bifunctional N-terminal domain-containing protein</fullName>
    </recommendedName>
</protein>
<accession>A0A8J3CDT6</accession>
<reference evidence="3" key="2">
    <citation type="submission" date="2020-09" db="EMBL/GenBank/DDBJ databases">
        <authorList>
            <person name="Sun Q."/>
            <person name="Zhou Y."/>
        </authorList>
    </citation>
    <scope>NUCLEOTIDE SEQUENCE</scope>
    <source>
        <strain evidence="3">CGMCC 4.5737</strain>
    </source>
</reference>
<evidence type="ECO:0000259" key="2">
    <source>
        <dbReference type="SMART" id="SM00943"/>
    </source>
</evidence>
<dbReference type="Proteomes" id="UP000637578">
    <property type="component" value="Unassembled WGS sequence"/>
</dbReference>
<feature type="domain" description="DNA primase/polymerase bifunctional N-terminal" evidence="2">
    <location>
        <begin position="19"/>
        <end position="214"/>
    </location>
</feature>
<proteinExistence type="predicted"/>
<name>A0A8J3CDT6_9PSEU</name>
<dbReference type="RefSeq" id="WP_189061624.1">
    <property type="nucleotide sequence ID" value="NZ_BMMK01000045.1"/>
</dbReference>
<evidence type="ECO:0000313" key="4">
    <source>
        <dbReference type="Proteomes" id="UP000637578"/>
    </source>
</evidence>
<organism evidence="3 4">
    <name type="scientific">Longimycelium tulufanense</name>
    <dbReference type="NCBI Taxonomy" id="907463"/>
    <lineage>
        <taxon>Bacteria</taxon>
        <taxon>Bacillati</taxon>
        <taxon>Actinomycetota</taxon>
        <taxon>Actinomycetes</taxon>
        <taxon>Pseudonocardiales</taxon>
        <taxon>Pseudonocardiaceae</taxon>
        <taxon>Longimycelium</taxon>
    </lineage>
</organism>
<dbReference type="CDD" id="cd04859">
    <property type="entry name" value="Prim_Pol"/>
    <property type="match status" value="1"/>
</dbReference>
<gene>
    <name evidence="3" type="ORF">GCM10012275_58090</name>
</gene>
<dbReference type="SUPFAM" id="SSF56747">
    <property type="entry name" value="Prim-pol domain"/>
    <property type="match status" value="1"/>
</dbReference>
<reference evidence="3" key="1">
    <citation type="journal article" date="2014" name="Int. J. Syst. Evol. Microbiol.">
        <title>Complete genome sequence of Corynebacterium casei LMG S-19264T (=DSM 44701T), isolated from a smear-ripened cheese.</title>
        <authorList>
            <consortium name="US DOE Joint Genome Institute (JGI-PGF)"/>
            <person name="Walter F."/>
            <person name="Albersmeier A."/>
            <person name="Kalinowski J."/>
            <person name="Ruckert C."/>
        </authorList>
    </citation>
    <scope>NUCLEOTIDE SEQUENCE</scope>
    <source>
        <strain evidence="3">CGMCC 4.5737</strain>
    </source>
</reference>
<feature type="region of interest" description="Disordered" evidence="1">
    <location>
        <begin position="34"/>
        <end position="70"/>
    </location>
</feature>
<sequence length="348" mass="36723">MTLSSPTPRERVEALRDAALACAARGWPVFPIRPGAKKPPALHGDTTRRPCPRTGPCRSGHQGWEQRATTDPDRIRRCWATAPYNIGLAAGPAGLVVVDLDTPKSPEDVPPKGWSRRGVHDGHDVFALLCADAGQPVPSDTFTVRSARGGTHLYFQAPAGVRLGITEGEQGNGLGWKVDTRGWGGYVVAPGSITPDGVYRVTDARPPAELPGWLVQALTPKPPAATSARRQIAAERLPAYVRAAVRGECAHVRAAQATRHTRTLFVAACRLGELAAGGLLPPAQAETALLTAAGHMITGPCQCTEREVLRTIANGLRAGTARPRTAPITTPHRPAAPTGALFGTRGVV</sequence>
<dbReference type="Pfam" id="PF09250">
    <property type="entry name" value="Prim-Pol"/>
    <property type="match status" value="1"/>
</dbReference>
<keyword evidence="4" id="KW-1185">Reference proteome</keyword>
<evidence type="ECO:0000313" key="3">
    <source>
        <dbReference type="EMBL" id="GGM79863.1"/>
    </source>
</evidence>
<comment type="caution">
    <text evidence="3">The sequence shown here is derived from an EMBL/GenBank/DDBJ whole genome shotgun (WGS) entry which is preliminary data.</text>
</comment>
<dbReference type="InterPro" id="IPR015330">
    <property type="entry name" value="DNA_primase/pol_bifunc_N"/>
</dbReference>